<dbReference type="Proteomes" id="UP000504636">
    <property type="component" value="Unplaced"/>
</dbReference>
<dbReference type="GeneID" id="54455699"/>
<organism evidence="2">
    <name type="scientific">Mytilinidion resinicola</name>
    <dbReference type="NCBI Taxonomy" id="574789"/>
    <lineage>
        <taxon>Eukaryota</taxon>
        <taxon>Fungi</taxon>
        <taxon>Dikarya</taxon>
        <taxon>Ascomycota</taxon>
        <taxon>Pezizomycotina</taxon>
        <taxon>Dothideomycetes</taxon>
        <taxon>Pleosporomycetidae</taxon>
        <taxon>Mytilinidiales</taxon>
        <taxon>Mytilinidiaceae</taxon>
        <taxon>Mytilinidion</taxon>
    </lineage>
</organism>
<reference evidence="4" key="3">
    <citation type="submission" date="2025-04" db="UniProtKB">
        <authorList>
            <consortium name="RefSeq"/>
        </authorList>
    </citation>
    <scope>IDENTIFICATION</scope>
    <source>
        <strain evidence="4">CBS 304.34</strain>
    </source>
</reference>
<dbReference type="OrthoDB" id="5428863at2759"/>
<proteinExistence type="predicted"/>
<protein>
    <submittedName>
        <fullName evidence="2 4">HET-domain-containing protein</fullName>
    </submittedName>
</protein>
<dbReference type="Pfam" id="PF06985">
    <property type="entry name" value="HET"/>
    <property type="match status" value="1"/>
</dbReference>
<evidence type="ECO:0000313" key="2">
    <source>
        <dbReference type="EMBL" id="KAF2812838.1"/>
    </source>
</evidence>
<dbReference type="RefSeq" id="XP_033579802.1">
    <property type="nucleotide sequence ID" value="XM_033714806.1"/>
</dbReference>
<evidence type="ECO:0000259" key="1">
    <source>
        <dbReference type="Pfam" id="PF06985"/>
    </source>
</evidence>
<evidence type="ECO:0000313" key="4">
    <source>
        <dbReference type="RefSeq" id="XP_033579802.1"/>
    </source>
</evidence>
<name>A0A6A6YWA9_9PEZI</name>
<reference evidence="4" key="2">
    <citation type="submission" date="2020-04" db="EMBL/GenBank/DDBJ databases">
        <authorList>
            <consortium name="NCBI Genome Project"/>
        </authorList>
    </citation>
    <scope>NUCLEOTIDE SEQUENCE</scope>
    <source>
        <strain evidence="4">CBS 304.34</strain>
    </source>
</reference>
<evidence type="ECO:0000313" key="3">
    <source>
        <dbReference type="Proteomes" id="UP000504636"/>
    </source>
</evidence>
<dbReference type="InterPro" id="IPR010730">
    <property type="entry name" value="HET"/>
</dbReference>
<feature type="domain" description="Heterokaryon incompatibility" evidence="1">
    <location>
        <begin position="1"/>
        <end position="109"/>
    </location>
</feature>
<accession>A0A6A6YWA9</accession>
<dbReference type="PANTHER" id="PTHR33112">
    <property type="entry name" value="DOMAIN PROTEIN, PUTATIVE-RELATED"/>
    <property type="match status" value="1"/>
</dbReference>
<gene>
    <name evidence="2 4" type="ORF">BDZ99DRAFT_370304</name>
</gene>
<keyword evidence="3" id="KW-1185">Reference proteome</keyword>
<feature type="non-terminal residue" evidence="2">
    <location>
        <position position="266"/>
    </location>
</feature>
<reference evidence="2 4" key="1">
    <citation type="journal article" date="2020" name="Stud. Mycol.">
        <title>101 Dothideomycetes genomes: a test case for predicting lifestyles and emergence of pathogens.</title>
        <authorList>
            <person name="Haridas S."/>
            <person name="Albert R."/>
            <person name="Binder M."/>
            <person name="Bloem J."/>
            <person name="Labutti K."/>
            <person name="Salamov A."/>
            <person name="Andreopoulos B."/>
            <person name="Baker S."/>
            <person name="Barry K."/>
            <person name="Bills G."/>
            <person name="Bluhm B."/>
            <person name="Cannon C."/>
            <person name="Castanera R."/>
            <person name="Culley D."/>
            <person name="Daum C."/>
            <person name="Ezra D."/>
            <person name="Gonzalez J."/>
            <person name="Henrissat B."/>
            <person name="Kuo A."/>
            <person name="Liang C."/>
            <person name="Lipzen A."/>
            <person name="Lutzoni F."/>
            <person name="Magnuson J."/>
            <person name="Mondo S."/>
            <person name="Nolan M."/>
            <person name="Ohm R."/>
            <person name="Pangilinan J."/>
            <person name="Park H.-J."/>
            <person name="Ramirez L."/>
            <person name="Alfaro M."/>
            <person name="Sun H."/>
            <person name="Tritt A."/>
            <person name="Yoshinaga Y."/>
            <person name="Zwiers L.-H."/>
            <person name="Turgeon B."/>
            <person name="Goodwin S."/>
            <person name="Spatafora J."/>
            <person name="Crous P."/>
            <person name="Grigoriev I."/>
        </authorList>
    </citation>
    <scope>NUCLEOTIDE SEQUENCE</scope>
    <source>
        <strain evidence="2 4">CBS 304.34</strain>
    </source>
</reference>
<feature type="non-terminal residue" evidence="2">
    <location>
        <position position="1"/>
    </location>
</feature>
<sequence length="266" mass="30223">PNAIEDAIVATRSLAFRYLWVGRYCIPRDGAERHAQISNMDVIHAHAQVTLVAAAGEDADYGLPGVGSRFRFVQPHAEIMNEMVVSTLPHIKEALKDSRWMKRAWTYQEALLSRRLLIFTDHQVFYECRGTNCCESVEKPLQSLHTKDGQRLREFGEERLFPHNGLGKYPWDVATRIAEYSARTLSYDSDALEAMLGIFSAFTQRQDPGVPIVTTAKSLAYRSDSWRRWSTKSRGAQFATGLCWSHAAPARRRQGFPSWSWTGWVG</sequence>
<dbReference type="EMBL" id="MU003696">
    <property type="protein sequence ID" value="KAF2812838.1"/>
    <property type="molecule type" value="Genomic_DNA"/>
</dbReference>
<dbReference type="PANTHER" id="PTHR33112:SF1">
    <property type="entry name" value="HETEROKARYON INCOMPATIBILITY DOMAIN-CONTAINING PROTEIN"/>
    <property type="match status" value="1"/>
</dbReference>
<dbReference type="AlphaFoldDB" id="A0A6A6YWA9"/>